<gene>
    <name evidence="1" type="ORF">BJ508DRAFT_301571</name>
</gene>
<proteinExistence type="predicted"/>
<accession>A0A3N4IKT7</accession>
<organism evidence="1 2">
    <name type="scientific">Ascobolus immersus RN42</name>
    <dbReference type="NCBI Taxonomy" id="1160509"/>
    <lineage>
        <taxon>Eukaryota</taxon>
        <taxon>Fungi</taxon>
        <taxon>Dikarya</taxon>
        <taxon>Ascomycota</taxon>
        <taxon>Pezizomycotina</taxon>
        <taxon>Pezizomycetes</taxon>
        <taxon>Pezizales</taxon>
        <taxon>Ascobolaceae</taxon>
        <taxon>Ascobolus</taxon>
    </lineage>
</organism>
<dbReference type="AlphaFoldDB" id="A0A3N4IKT7"/>
<sequence>MAPPAPLPPSSASLFGKPFQIYCNKLSKEGPKPLHWEWRHVKYLPMINAIVAKAIEEGVIVGGISRHPLYRVDFQNAAVIHSTTAAFNPDASGERMDTDEDWPHGTFQLKFSGKERGQKVIINAHVYYMLEYNDVAGQYPTDFSRTDWVRIGVTQKSPQLDAEGKERLQVQFAQQKSELDVIYGAAGFYLDENQKCRRA</sequence>
<evidence type="ECO:0000313" key="2">
    <source>
        <dbReference type="Proteomes" id="UP000275078"/>
    </source>
</evidence>
<reference evidence="1 2" key="1">
    <citation type="journal article" date="2018" name="Nat. Ecol. Evol.">
        <title>Pezizomycetes genomes reveal the molecular basis of ectomycorrhizal truffle lifestyle.</title>
        <authorList>
            <person name="Murat C."/>
            <person name="Payen T."/>
            <person name="Noel B."/>
            <person name="Kuo A."/>
            <person name="Morin E."/>
            <person name="Chen J."/>
            <person name="Kohler A."/>
            <person name="Krizsan K."/>
            <person name="Balestrini R."/>
            <person name="Da Silva C."/>
            <person name="Montanini B."/>
            <person name="Hainaut M."/>
            <person name="Levati E."/>
            <person name="Barry K.W."/>
            <person name="Belfiori B."/>
            <person name="Cichocki N."/>
            <person name="Clum A."/>
            <person name="Dockter R.B."/>
            <person name="Fauchery L."/>
            <person name="Guy J."/>
            <person name="Iotti M."/>
            <person name="Le Tacon F."/>
            <person name="Lindquist E.A."/>
            <person name="Lipzen A."/>
            <person name="Malagnac F."/>
            <person name="Mello A."/>
            <person name="Molinier V."/>
            <person name="Miyauchi S."/>
            <person name="Poulain J."/>
            <person name="Riccioni C."/>
            <person name="Rubini A."/>
            <person name="Sitrit Y."/>
            <person name="Splivallo R."/>
            <person name="Traeger S."/>
            <person name="Wang M."/>
            <person name="Zifcakova L."/>
            <person name="Wipf D."/>
            <person name="Zambonelli A."/>
            <person name="Paolocci F."/>
            <person name="Nowrousian M."/>
            <person name="Ottonello S."/>
            <person name="Baldrian P."/>
            <person name="Spatafora J.W."/>
            <person name="Henrissat B."/>
            <person name="Nagy L.G."/>
            <person name="Aury J.M."/>
            <person name="Wincker P."/>
            <person name="Grigoriev I.V."/>
            <person name="Bonfante P."/>
            <person name="Martin F.M."/>
        </authorList>
    </citation>
    <scope>NUCLEOTIDE SEQUENCE [LARGE SCALE GENOMIC DNA]</scope>
    <source>
        <strain evidence="1 2">RN42</strain>
    </source>
</reference>
<keyword evidence="2" id="KW-1185">Reference proteome</keyword>
<protein>
    <submittedName>
        <fullName evidence="1">Uncharacterized protein</fullName>
    </submittedName>
</protein>
<name>A0A3N4IKT7_ASCIM</name>
<dbReference type="Proteomes" id="UP000275078">
    <property type="component" value="Unassembled WGS sequence"/>
</dbReference>
<dbReference type="EMBL" id="ML119648">
    <property type="protein sequence ID" value="RPA86755.1"/>
    <property type="molecule type" value="Genomic_DNA"/>
</dbReference>
<evidence type="ECO:0000313" key="1">
    <source>
        <dbReference type="EMBL" id="RPA86755.1"/>
    </source>
</evidence>